<sequence>MSGKKAIVFLTEGAEEMEFTITVDVLRRAKVEVTVLGVEISNVFATCSRGVKICPDIKFEDTEIKAQDYDAIIIPGGAGSAKTLSVSEKAKLLIMEFYNAKKIVAFICAGTLVAKAAGIPHKHKVTSYVGPVREQLINGTVYDYSEDRVVVDDNVITSRGPGTTFLFALTIVEHLTDVKTANALKDEINSEQNVWPTPPAEKVTNTLWPPGRDEFLPLITSVSRNDNGWMDMMEWDESPFVKQQKNKAYFKRYQVKYRRRREGKTDYYARKRLVVQAKNKYNSPKYRLVVRFTNKDIVCQIIYAKLQGDFVLSAAYAHELPRYGVKGGLTNWASAYATGLLLARRTLAKLGLADKYEGFAEPDGTVQQIEAAEDAPRPFKAFLDVGLARTSTGARVFGAMKGASDGGIFVPHNGNRFPGFDLETKTNDDELLRNYIYGVHVAEYMEYLEEEDEERYKKQFATFIKNGITSDKVEDMYTEAHEAIRADPSAKLAEKKGKPAKPYRRLIALNKKQRLAKINDAKAIFEASRA</sequence>
<dbReference type="Proteomes" id="UP001476247">
    <property type="component" value="Unassembled WGS sequence"/>
</dbReference>
<dbReference type="InterPro" id="IPR029062">
    <property type="entry name" value="Class_I_gatase-like"/>
</dbReference>
<dbReference type="Pfam" id="PF01965">
    <property type="entry name" value="DJ-1_PfpI"/>
    <property type="match status" value="1"/>
</dbReference>
<dbReference type="SUPFAM" id="SSF52317">
    <property type="entry name" value="Class I glutamine amidotransferase-like"/>
    <property type="match status" value="1"/>
</dbReference>
<evidence type="ECO:0000256" key="5">
    <source>
        <dbReference type="ARBA" id="ARBA00023274"/>
    </source>
</evidence>
<evidence type="ECO:0000256" key="4">
    <source>
        <dbReference type="ARBA" id="ARBA00022980"/>
    </source>
</evidence>
<dbReference type="Pfam" id="PF17144">
    <property type="entry name" value="Ribosomal_L5e"/>
    <property type="match status" value="1"/>
</dbReference>
<dbReference type="InterPro" id="IPR025607">
    <property type="entry name" value="Ribosomal_uL18_C_euk"/>
</dbReference>
<gene>
    <name evidence="8" type="ORF">HPULCUR_002767</name>
</gene>
<accession>A0ABP9XRI9</accession>
<dbReference type="NCBIfam" id="TIGR01383">
    <property type="entry name" value="not_thiJ"/>
    <property type="match status" value="1"/>
</dbReference>
<organism evidence="8 9">
    <name type="scientific">Helicostylum pulchrum</name>
    <dbReference type="NCBI Taxonomy" id="562976"/>
    <lineage>
        <taxon>Eukaryota</taxon>
        <taxon>Fungi</taxon>
        <taxon>Fungi incertae sedis</taxon>
        <taxon>Mucoromycota</taxon>
        <taxon>Mucoromycotina</taxon>
        <taxon>Mucoromycetes</taxon>
        <taxon>Mucorales</taxon>
        <taxon>Mucorineae</taxon>
        <taxon>Mucoraceae</taxon>
        <taxon>Helicostylum</taxon>
    </lineage>
</organism>
<name>A0ABP9XRI9_9FUNG</name>
<feature type="domain" description="DJ-1/PfpI" evidence="6">
    <location>
        <begin position="4"/>
        <end position="173"/>
    </location>
</feature>
<evidence type="ECO:0000259" key="6">
    <source>
        <dbReference type="Pfam" id="PF01965"/>
    </source>
</evidence>
<feature type="domain" description="Large ribosomal subunit protein uL18 C-terminal eukaryotes" evidence="7">
    <location>
        <begin position="473"/>
        <end position="526"/>
    </location>
</feature>
<keyword evidence="9" id="KW-1185">Reference proteome</keyword>
<comment type="caution">
    <text evidence="8">The sequence shown here is derived from an EMBL/GenBank/DDBJ whole genome shotgun (WGS) entry which is preliminary data.</text>
</comment>
<comment type="subcellular location">
    <subcellularLocation>
        <location evidence="1">Cytoplasm</location>
    </subcellularLocation>
</comment>
<evidence type="ECO:0000313" key="8">
    <source>
        <dbReference type="EMBL" id="GAA5797383.1"/>
    </source>
</evidence>
<keyword evidence="4" id="KW-0689">Ribosomal protein</keyword>
<keyword evidence="5" id="KW-0687">Ribonucleoprotein</keyword>
<dbReference type="InterPro" id="IPR005485">
    <property type="entry name" value="Rbsml_uL18_euk_arch"/>
</dbReference>
<dbReference type="Gene3D" id="3.40.50.880">
    <property type="match status" value="1"/>
</dbReference>
<comment type="similarity">
    <text evidence="2">Belongs to the universal ribosomal protein uL18 family.</text>
</comment>
<evidence type="ECO:0008006" key="10">
    <source>
        <dbReference type="Google" id="ProtNLM"/>
    </source>
</evidence>
<evidence type="ECO:0000313" key="9">
    <source>
        <dbReference type="Proteomes" id="UP001476247"/>
    </source>
</evidence>
<dbReference type="SUPFAM" id="SSF53137">
    <property type="entry name" value="Translational machinery components"/>
    <property type="match status" value="1"/>
</dbReference>
<dbReference type="PANTHER" id="PTHR23410">
    <property type="entry name" value="RIBOSOMAL PROTEIN L5-RELATED"/>
    <property type="match status" value="1"/>
</dbReference>
<reference evidence="8 9" key="1">
    <citation type="submission" date="2024-04" db="EMBL/GenBank/DDBJ databases">
        <title>genome sequences of Mucor flavus KT1a and Helicostylum pulchrum KT1b strains isolation_sourced from the surface of a dry-aged beef.</title>
        <authorList>
            <person name="Toyotome T."/>
            <person name="Hosono M."/>
            <person name="Torimaru M."/>
            <person name="Fukuda K."/>
            <person name="Mikami N."/>
        </authorList>
    </citation>
    <scope>NUCLEOTIDE SEQUENCE [LARGE SCALE GENOMIC DNA]</scope>
    <source>
        <strain evidence="8 9">KT1b</strain>
    </source>
</reference>
<dbReference type="EMBL" id="BAABUJ010000008">
    <property type="protein sequence ID" value="GAA5797383.1"/>
    <property type="molecule type" value="Genomic_DNA"/>
</dbReference>
<dbReference type="InterPro" id="IPR006287">
    <property type="entry name" value="DJ-1"/>
</dbReference>
<dbReference type="HAMAP" id="MF_01337_A">
    <property type="entry name" value="Ribosomal_uL18_A"/>
    <property type="match status" value="1"/>
</dbReference>
<evidence type="ECO:0000259" key="7">
    <source>
        <dbReference type="Pfam" id="PF14204"/>
    </source>
</evidence>
<keyword evidence="3" id="KW-0963">Cytoplasm</keyword>
<evidence type="ECO:0000256" key="1">
    <source>
        <dbReference type="ARBA" id="ARBA00004496"/>
    </source>
</evidence>
<dbReference type="Pfam" id="PF14204">
    <property type="entry name" value="Ribosomal_L18_c"/>
    <property type="match status" value="1"/>
</dbReference>
<proteinExistence type="inferred from homology"/>
<dbReference type="PANTHER" id="PTHR23410:SF12">
    <property type="entry name" value="LARGE RIBOSOMAL SUBUNIT PROTEIN UL18"/>
    <property type="match status" value="1"/>
</dbReference>
<dbReference type="InterPro" id="IPR057268">
    <property type="entry name" value="Ribosomal_L18"/>
</dbReference>
<dbReference type="InterPro" id="IPR002818">
    <property type="entry name" value="DJ-1/PfpI"/>
</dbReference>
<dbReference type="CDD" id="cd00432">
    <property type="entry name" value="Ribosomal_L18_L5e"/>
    <property type="match status" value="1"/>
</dbReference>
<dbReference type="Gene3D" id="3.30.420.100">
    <property type="match status" value="1"/>
</dbReference>
<evidence type="ECO:0000256" key="2">
    <source>
        <dbReference type="ARBA" id="ARBA00007116"/>
    </source>
</evidence>
<dbReference type="PRINTS" id="PR00058">
    <property type="entry name" value="RIBOSOMALL5"/>
</dbReference>
<evidence type="ECO:0000256" key="3">
    <source>
        <dbReference type="ARBA" id="ARBA00022490"/>
    </source>
</evidence>
<dbReference type="CDD" id="cd03135">
    <property type="entry name" value="GATase1_DJ-1"/>
    <property type="match status" value="1"/>
</dbReference>
<protein>
    <recommendedName>
        <fullName evidence="10">60S ribosomal protein L5</fullName>
    </recommendedName>
</protein>